<name>A0AAJ5MI52_9PSED</name>
<dbReference type="InterPro" id="IPR029058">
    <property type="entry name" value="AB_hydrolase_fold"/>
</dbReference>
<sequence length="295" mass="32830">MKIVFVHGRSQQHKNPTELAKQWEHALLEGFKRIGEPYAGKLDFTFPYYGDVLFDAVEKASTENFQELVSKGAQAAGPDAQEQEFLWQVIREMAVQNGITEEEIAREATGEVDIKGVQNWPAVLAALRLLDKIKGTGAAMIELITRDVWFYLTKKGIRLKVNQIVDPQIPKGDDCIVVAHSLGTIVAYNLLMNRQPVKNVKAFITLGSPLGIRAIYDRLPSDVSPRKVPPAVGQWINLRDARDTVALYEIGKGIFGGEPTVLNDSKIINGSDNRHGIVEYLQDPTVATLIRKFLP</sequence>
<protein>
    <submittedName>
        <fullName evidence="1">Endopeptidase</fullName>
    </submittedName>
</protein>
<evidence type="ECO:0000313" key="1">
    <source>
        <dbReference type="EMBL" id="UXZ44040.1"/>
    </source>
</evidence>
<accession>A0AAJ5MI52</accession>
<organism evidence="1 2">
    <name type="scientific">Pseudomonas soli</name>
    <dbReference type="NCBI Taxonomy" id="1306993"/>
    <lineage>
        <taxon>Bacteria</taxon>
        <taxon>Pseudomonadati</taxon>
        <taxon>Pseudomonadota</taxon>
        <taxon>Gammaproteobacteria</taxon>
        <taxon>Pseudomonadales</taxon>
        <taxon>Pseudomonadaceae</taxon>
        <taxon>Pseudomonas</taxon>
    </lineage>
</organism>
<dbReference type="Proteomes" id="UP001209279">
    <property type="component" value="Chromosome"/>
</dbReference>
<dbReference type="Gene3D" id="3.40.50.1820">
    <property type="entry name" value="alpha/beta hydrolase"/>
    <property type="match status" value="1"/>
</dbReference>
<dbReference type="AlphaFoldDB" id="A0AAJ5MI52"/>
<proteinExistence type="predicted"/>
<dbReference type="EMBL" id="CP083803">
    <property type="protein sequence ID" value="UXZ44040.1"/>
    <property type="molecule type" value="Genomic_DNA"/>
</dbReference>
<dbReference type="SUPFAM" id="SSF53474">
    <property type="entry name" value="alpha/beta-Hydrolases"/>
    <property type="match status" value="1"/>
</dbReference>
<evidence type="ECO:0000313" key="2">
    <source>
        <dbReference type="Proteomes" id="UP001209279"/>
    </source>
</evidence>
<reference evidence="1" key="1">
    <citation type="submission" date="2021-08" db="EMBL/GenBank/DDBJ databases">
        <authorList>
            <person name="Yaryura P.M."/>
            <person name="Bianco M.I."/>
            <person name="Morais C."/>
            <person name="Setubal J.C."/>
        </authorList>
    </citation>
    <scope>NUCLEOTIDE SEQUENCE</scope>
    <source>
        <strain evidence="1">AP1</strain>
    </source>
</reference>
<dbReference type="RefSeq" id="WP_263158427.1">
    <property type="nucleotide sequence ID" value="NZ_CP083803.1"/>
</dbReference>
<gene>
    <name evidence="1" type="ORF">K7K07_18450</name>
</gene>